<evidence type="ECO:0000313" key="3">
    <source>
        <dbReference type="Proteomes" id="UP000233786"/>
    </source>
</evidence>
<sequence>MNGTVIRWRTGHELLMRIERTPTDTWRVTFRVPGRPEVTVSYDTEKELRRDLAALLNGTANPPFHGWPIPHEETHRDQDQ</sequence>
<feature type="compositionally biased region" description="Basic and acidic residues" evidence="1">
    <location>
        <begin position="70"/>
        <end position="80"/>
    </location>
</feature>
<feature type="region of interest" description="Disordered" evidence="1">
    <location>
        <begin position="59"/>
        <end position="80"/>
    </location>
</feature>
<gene>
    <name evidence="2" type="ORF">A8926_3899</name>
</gene>
<keyword evidence="3" id="KW-1185">Reference proteome</keyword>
<name>A0A2N3XZK5_SACSN</name>
<accession>A0A2N3XZK5</accession>
<reference evidence="2" key="1">
    <citation type="submission" date="2017-12" db="EMBL/GenBank/DDBJ databases">
        <title>Sequencing the genomes of 1000 Actinobacteria strains.</title>
        <authorList>
            <person name="Klenk H.-P."/>
        </authorList>
    </citation>
    <scope>NUCLEOTIDE SEQUENCE [LARGE SCALE GENOMIC DNA]</scope>
    <source>
        <strain evidence="2">DSM 44228</strain>
    </source>
</reference>
<protein>
    <submittedName>
        <fullName evidence="2">Uncharacterized protein</fullName>
    </submittedName>
</protein>
<organism evidence="2 3">
    <name type="scientific">Saccharopolyspora spinosa</name>
    <dbReference type="NCBI Taxonomy" id="60894"/>
    <lineage>
        <taxon>Bacteria</taxon>
        <taxon>Bacillati</taxon>
        <taxon>Actinomycetota</taxon>
        <taxon>Actinomycetes</taxon>
        <taxon>Pseudonocardiales</taxon>
        <taxon>Pseudonocardiaceae</taxon>
        <taxon>Saccharopolyspora</taxon>
    </lineage>
</organism>
<evidence type="ECO:0000256" key="1">
    <source>
        <dbReference type="SAM" id="MobiDB-lite"/>
    </source>
</evidence>
<dbReference type="EMBL" id="PJNB01000001">
    <property type="protein sequence ID" value="PKW16103.1"/>
    <property type="molecule type" value="Genomic_DNA"/>
</dbReference>
<proteinExistence type="predicted"/>
<dbReference type="Proteomes" id="UP000233786">
    <property type="component" value="Unassembled WGS sequence"/>
</dbReference>
<dbReference type="AlphaFoldDB" id="A0A2N3XZK5"/>
<comment type="caution">
    <text evidence="2">The sequence shown here is derived from an EMBL/GenBank/DDBJ whole genome shotgun (WGS) entry which is preliminary data.</text>
</comment>
<evidence type="ECO:0000313" key="2">
    <source>
        <dbReference type="EMBL" id="PKW16103.1"/>
    </source>
</evidence>